<proteinExistence type="predicted"/>
<dbReference type="Proteomes" id="UP000469185">
    <property type="component" value="Unassembled WGS sequence"/>
</dbReference>
<feature type="region of interest" description="Disordered" evidence="1">
    <location>
        <begin position="102"/>
        <end position="132"/>
    </location>
</feature>
<organism evidence="3 4">
    <name type="scientific">Phytoactinopolyspora alkaliphila</name>
    <dbReference type="NCBI Taxonomy" id="1783498"/>
    <lineage>
        <taxon>Bacteria</taxon>
        <taxon>Bacillati</taxon>
        <taxon>Actinomycetota</taxon>
        <taxon>Actinomycetes</taxon>
        <taxon>Jiangellales</taxon>
        <taxon>Jiangellaceae</taxon>
        <taxon>Phytoactinopolyspora</taxon>
    </lineage>
</organism>
<comment type="caution">
    <text evidence="3">The sequence shown here is derived from an EMBL/GenBank/DDBJ whole genome shotgun (WGS) entry which is preliminary data.</text>
</comment>
<dbReference type="AlphaFoldDB" id="A0A6N9YJE3"/>
<evidence type="ECO:0000313" key="4">
    <source>
        <dbReference type="Proteomes" id="UP000469185"/>
    </source>
</evidence>
<sequence length="132" mass="14157">MTPLSTAADGLLAGLPVTRLLAEEPDLLRFFANGRLTTLPLDRGTRERVAGVLVRLIPAGRVLSEAEVNQMLNEVYDDHATLRRLMVDSGLLTRAGSADYRRVGAEPAGADSTPERASTRTPAATVHPKNTP</sequence>
<dbReference type="EMBL" id="JAAGOB010000003">
    <property type="protein sequence ID" value="NED95040.1"/>
    <property type="molecule type" value="Genomic_DNA"/>
</dbReference>
<dbReference type="Pfam" id="PF09860">
    <property type="entry name" value="DUF2087"/>
    <property type="match status" value="1"/>
</dbReference>
<name>A0A6N9YJE3_9ACTN</name>
<keyword evidence="4" id="KW-1185">Reference proteome</keyword>
<feature type="compositionally biased region" description="Polar residues" evidence="1">
    <location>
        <begin position="119"/>
        <end position="132"/>
    </location>
</feature>
<gene>
    <name evidence="3" type="ORF">G1H11_06905</name>
</gene>
<evidence type="ECO:0000259" key="2">
    <source>
        <dbReference type="Pfam" id="PF09860"/>
    </source>
</evidence>
<protein>
    <submittedName>
        <fullName evidence="3">DUF2087 domain-containing protein</fullName>
    </submittedName>
</protein>
<evidence type="ECO:0000256" key="1">
    <source>
        <dbReference type="SAM" id="MobiDB-lite"/>
    </source>
</evidence>
<accession>A0A6N9YJE3</accession>
<evidence type="ECO:0000313" key="3">
    <source>
        <dbReference type="EMBL" id="NED95040.1"/>
    </source>
</evidence>
<feature type="domain" description="DUF2087" evidence="2">
    <location>
        <begin position="35"/>
        <end position="101"/>
    </location>
</feature>
<dbReference type="InterPro" id="IPR018656">
    <property type="entry name" value="DUF2087"/>
</dbReference>
<reference evidence="3 4" key="1">
    <citation type="submission" date="2020-02" db="EMBL/GenBank/DDBJ databases">
        <authorList>
            <person name="Li X.-J."/>
            <person name="Feng X.-M."/>
        </authorList>
    </citation>
    <scope>NUCLEOTIDE SEQUENCE [LARGE SCALE GENOMIC DNA]</scope>
    <source>
        <strain evidence="3 4">CGMCC 4.7225</strain>
    </source>
</reference>